<keyword evidence="3 8" id="KW-0378">Hydrolase</keyword>
<dbReference type="PANTHER" id="PTHR43301">
    <property type="entry name" value="ARABINAN ENDO-1,5-ALPHA-L-ARABINOSIDASE"/>
    <property type="match status" value="1"/>
</dbReference>
<dbReference type="InterPro" id="IPR023296">
    <property type="entry name" value="Glyco_hydro_beta-prop_sf"/>
</dbReference>
<dbReference type="SUPFAM" id="SSF49899">
    <property type="entry name" value="Concanavalin A-like lectins/glucanases"/>
    <property type="match status" value="1"/>
</dbReference>
<feature type="active site" description="Proton acceptor" evidence="5">
    <location>
        <position position="83"/>
    </location>
</feature>
<dbReference type="AlphaFoldDB" id="A0A7Y4L045"/>
<dbReference type="InterPro" id="IPR006710">
    <property type="entry name" value="Glyco_hydro_43"/>
</dbReference>
<keyword evidence="9" id="KW-1185">Reference proteome</keyword>
<dbReference type="CDD" id="cd18616">
    <property type="entry name" value="GH43_ABN-like"/>
    <property type="match status" value="1"/>
</dbReference>
<dbReference type="PANTHER" id="PTHR43301:SF3">
    <property type="entry name" value="ARABINAN ENDO-1,5-ALPHA-L-ARABINOSIDASE A-RELATED"/>
    <property type="match status" value="1"/>
</dbReference>
<dbReference type="InterPro" id="IPR050727">
    <property type="entry name" value="GH43_arabinanases"/>
</dbReference>
<dbReference type="SUPFAM" id="SSF75005">
    <property type="entry name" value="Arabinanase/levansucrase/invertase"/>
    <property type="match status" value="1"/>
</dbReference>
<comment type="similarity">
    <text evidence="2">Belongs to the glycosyl hydrolase 43 family.</text>
</comment>
<evidence type="ECO:0000313" key="8">
    <source>
        <dbReference type="EMBL" id="NOL41860.1"/>
    </source>
</evidence>
<dbReference type="GO" id="GO:0005975">
    <property type="term" value="P:carbohydrate metabolic process"/>
    <property type="evidence" value="ECO:0007669"/>
    <property type="project" value="InterPro"/>
</dbReference>
<evidence type="ECO:0000256" key="4">
    <source>
        <dbReference type="ARBA" id="ARBA00023295"/>
    </source>
</evidence>
<proteinExistence type="inferred from homology"/>
<feature type="compositionally biased region" description="Polar residues" evidence="7">
    <location>
        <begin position="397"/>
        <end position="408"/>
    </location>
</feature>
<comment type="pathway">
    <text evidence="1">Glycan metabolism; L-arabinan degradation.</text>
</comment>
<dbReference type="Gene3D" id="2.115.10.20">
    <property type="entry name" value="Glycosyl hydrolase domain, family 43"/>
    <property type="match status" value="1"/>
</dbReference>
<sequence>MLRIEPSAPAHRATAPSTSSLRPGVPQHPLERRPLPVPPKRLLAAAVAVATVAAGTSAATAAPDPGVKTTNAISSSFADTFADPAIIQGRDGYWYAYATSDPLVSNGPFGLMHMARTKDFGSWEYLGTVFNEQTKPAWAAPGSFFWAPDIRYFGGRYVMYFTVTDTAANPGGDPAIGVATAPTPSGPWTATDGPVVTPKPDGNGGYFGTIDPAMLTAADGKRYMYYGGFYGGISVTELTPDGLHAVGEPTQVTIGDRYEGSYVVYRDGWYYLTASAMNCCAGPTTGYSVFAGRSRSPKGPFVDADGAALTDSRVGGTTVITQNGNKWIGPGHHAFITDAAGQDHIVYHAIDRNNAWLTDPFGINRRPMLIDRIDWIDGWPRTRAGAGPSEGPVPAPTTGSGLGINSTDPAGGLQLAARRPGDALGGPTAAISGAAQTRRSAPAGSLRVEADVKLGSSFSTVLGGNQVVASVARGKVTVTVGRRTASAVLPADFDRTQWNKLSVQVSGSTVTARLDDAGLAEVYAEARLDVPGLKLKAAPVRWIGSAEVDNLTVRPVAKPVQRLAAVPQTGKLLAGDDFNGALGANWSWVRPDAAAVVADGKLSWPLQNADLVGGGNNAGLLFHTPPAGDKWIAETKLHLDTGAGDIRNYQQAGMIAYLNDSDFARLGNVSIWKTRQTEYGRELVVRPSDGATNYGAAAIGCSAPTQWMRLAYHKNAAGEHVYQAGTSVDGKHWTWGAAWVLSAPAKLGLYAHGEFTGANPAPIATFDYLKFYESR</sequence>
<gene>
    <name evidence="8" type="ORF">HPO96_16560</name>
</gene>
<evidence type="ECO:0000313" key="9">
    <source>
        <dbReference type="Proteomes" id="UP000534306"/>
    </source>
</evidence>
<reference evidence="8 9" key="1">
    <citation type="submission" date="2020-05" db="EMBL/GenBank/DDBJ databases">
        <title>Genome sequence of Kribbella sandramycini ATCC 39419.</title>
        <authorList>
            <person name="Maclea K.S."/>
            <person name="Fair J.L."/>
        </authorList>
    </citation>
    <scope>NUCLEOTIDE SEQUENCE [LARGE SCALE GENOMIC DNA]</scope>
    <source>
        <strain evidence="8 9">ATCC 39419</strain>
    </source>
</reference>
<name>A0A7Y4L045_9ACTN</name>
<evidence type="ECO:0000256" key="6">
    <source>
        <dbReference type="PIRSR" id="PIRSR606710-2"/>
    </source>
</evidence>
<evidence type="ECO:0000256" key="3">
    <source>
        <dbReference type="ARBA" id="ARBA00022801"/>
    </source>
</evidence>
<accession>A0A7Y4L045</accession>
<organism evidence="8 9">
    <name type="scientific">Kribbella sandramycini</name>
    <dbReference type="NCBI Taxonomy" id="60450"/>
    <lineage>
        <taxon>Bacteria</taxon>
        <taxon>Bacillati</taxon>
        <taxon>Actinomycetota</taxon>
        <taxon>Actinomycetes</taxon>
        <taxon>Propionibacteriales</taxon>
        <taxon>Kribbellaceae</taxon>
        <taxon>Kribbella</taxon>
    </lineage>
</organism>
<dbReference type="EMBL" id="JABJRC010000003">
    <property type="protein sequence ID" value="NOL41860.1"/>
    <property type="molecule type" value="Genomic_DNA"/>
</dbReference>
<evidence type="ECO:0000256" key="2">
    <source>
        <dbReference type="ARBA" id="ARBA00009865"/>
    </source>
</evidence>
<feature type="active site" description="Proton donor" evidence="5">
    <location>
        <position position="259"/>
    </location>
</feature>
<feature type="region of interest" description="Disordered" evidence="7">
    <location>
        <begin position="1"/>
        <end position="36"/>
    </location>
</feature>
<keyword evidence="4" id="KW-0326">Glycosidase</keyword>
<feature type="site" description="Important for catalytic activity, responsible for pKa modulation of the active site Glu and correct orientation of both the proton donor and substrate" evidence="6">
    <location>
        <position position="211"/>
    </location>
</feature>
<evidence type="ECO:0000256" key="7">
    <source>
        <dbReference type="SAM" id="MobiDB-lite"/>
    </source>
</evidence>
<evidence type="ECO:0000256" key="5">
    <source>
        <dbReference type="PIRSR" id="PIRSR606710-1"/>
    </source>
</evidence>
<dbReference type="InterPro" id="IPR013320">
    <property type="entry name" value="ConA-like_dom_sf"/>
</dbReference>
<protein>
    <submittedName>
        <fullName evidence="8">Family 43 glycosylhydrolase</fullName>
    </submittedName>
</protein>
<dbReference type="Proteomes" id="UP000534306">
    <property type="component" value="Unassembled WGS sequence"/>
</dbReference>
<comment type="caution">
    <text evidence="8">The sequence shown here is derived from an EMBL/GenBank/DDBJ whole genome shotgun (WGS) entry which is preliminary data.</text>
</comment>
<dbReference type="Gene3D" id="2.60.120.200">
    <property type="match status" value="1"/>
</dbReference>
<dbReference type="GO" id="GO:0004553">
    <property type="term" value="F:hydrolase activity, hydrolyzing O-glycosyl compounds"/>
    <property type="evidence" value="ECO:0007669"/>
    <property type="project" value="InterPro"/>
</dbReference>
<feature type="region of interest" description="Disordered" evidence="7">
    <location>
        <begin position="382"/>
        <end position="442"/>
    </location>
</feature>
<dbReference type="Pfam" id="PF04616">
    <property type="entry name" value="Glyco_hydro_43"/>
    <property type="match status" value="1"/>
</dbReference>
<evidence type="ECO:0000256" key="1">
    <source>
        <dbReference type="ARBA" id="ARBA00004834"/>
    </source>
</evidence>